<sequence>MNPNEQTILSSLTQTYPSRAAYEEAVKRAFLKYGMTPVKAEYDAAGNCLQCGECGRCPGWHLPPGKEQT</sequence>
<comment type="caution">
    <text evidence="1">The sequence shown here is derived from an EMBL/GenBank/DDBJ whole genome shotgun (WGS) entry which is preliminary data.</text>
</comment>
<keyword evidence="2" id="KW-1185">Reference proteome</keyword>
<gene>
    <name evidence="1" type="ORF">MNODULE_19155</name>
</gene>
<name>A0A7X6DTH5_9BACT</name>
<evidence type="ECO:0000313" key="1">
    <source>
        <dbReference type="EMBL" id="NKE72874.1"/>
    </source>
</evidence>
<evidence type="ECO:0000313" key="2">
    <source>
        <dbReference type="Proteomes" id="UP000534783"/>
    </source>
</evidence>
<protein>
    <submittedName>
        <fullName evidence="1">Uncharacterized protein</fullName>
    </submittedName>
</protein>
<dbReference type="RefSeq" id="WP_168062810.1">
    <property type="nucleotide sequence ID" value="NZ_VTOW01000004.1"/>
</dbReference>
<dbReference type="Proteomes" id="UP000534783">
    <property type="component" value="Unassembled WGS sequence"/>
</dbReference>
<dbReference type="AlphaFoldDB" id="A0A7X6DTH5"/>
<reference evidence="1 2" key="1">
    <citation type="journal article" date="2020" name="Nature">
        <title>Bacterial chemolithoautotrophy via manganese oxidation.</title>
        <authorList>
            <person name="Yu H."/>
            <person name="Leadbetter J.R."/>
        </authorList>
    </citation>
    <scope>NUCLEOTIDE SEQUENCE [LARGE SCALE GENOMIC DNA]</scope>
    <source>
        <strain evidence="1 2">Mn-1</strain>
    </source>
</reference>
<accession>A0A7X6DTH5</accession>
<dbReference type="EMBL" id="VTOW01000004">
    <property type="protein sequence ID" value="NKE72874.1"/>
    <property type="molecule type" value="Genomic_DNA"/>
</dbReference>
<organism evidence="1 2">
    <name type="scientific">Candidatus Manganitrophus noduliformans</name>
    <dbReference type="NCBI Taxonomy" id="2606439"/>
    <lineage>
        <taxon>Bacteria</taxon>
        <taxon>Pseudomonadati</taxon>
        <taxon>Nitrospirota</taxon>
        <taxon>Nitrospiria</taxon>
        <taxon>Candidatus Troglogloeales</taxon>
        <taxon>Candidatus Manganitrophaceae</taxon>
        <taxon>Candidatus Manganitrophus</taxon>
    </lineage>
</organism>
<proteinExistence type="predicted"/>